<sequence length="207" mass="23454">MVKAEKFWDRVSKQSDKPTIKLSPTSLKTIESAIKYLKPDDVILDFGCGSGTITSEIAYHVKEIQAIDISFGMIEVAKKKVEQRKIENIDFTQSTILNKRFNEKSFDVILAFNVLHFIEDKQQIMQRINNLLKPEGLFISATVCLGERMTFLKLAMFLLTKLGMVPTMNFYKTTALEGMVTNGNFKIVESKKISGLPECFIVAKKIS</sequence>
<evidence type="ECO:0000259" key="1">
    <source>
        <dbReference type="Pfam" id="PF13847"/>
    </source>
</evidence>
<keyword evidence="2" id="KW-0489">Methyltransferase</keyword>
<dbReference type="RefSeq" id="WP_346752736.1">
    <property type="nucleotide sequence ID" value="NZ_JAUJEA010000005.1"/>
</dbReference>
<reference evidence="2" key="1">
    <citation type="submission" date="2023-06" db="EMBL/GenBank/DDBJ databases">
        <title>Genomic of Parafulvivirga corallium.</title>
        <authorList>
            <person name="Wang G."/>
        </authorList>
    </citation>
    <scope>NUCLEOTIDE SEQUENCE</scope>
    <source>
        <strain evidence="2">BMA10</strain>
    </source>
</reference>
<gene>
    <name evidence="2" type="ORF">QQ008_15095</name>
</gene>
<dbReference type="InterPro" id="IPR025714">
    <property type="entry name" value="Methyltranfer_dom"/>
</dbReference>
<proteinExistence type="predicted"/>
<dbReference type="EC" id="2.1.-.-" evidence="2"/>
<keyword evidence="2" id="KW-0808">Transferase</keyword>
<protein>
    <submittedName>
        <fullName evidence="2">Class I SAM-dependent methyltransferase</fullName>
        <ecNumber evidence="2">2.1.-.-</ecNumber>
    </submittedName>
</protein>
<dbReference type="InterPro" id="IPR029063">
    <property type="entry name" value="SAM-dependent_MTases_sf"/>
</dbReference>
<dbReference type="Proteomes" id="UP001172082">
    <property type="component" value="Unassembled WGS sequence"/>
</dbReference>
<dbReference type="SUPFAM" id="SSF53335">
    <property type="entry name" value="S-adenosyl-L-methionine-dependent methyltransferases"/>
    <property type="match status" value="1"/>
</dbReference>
<dbReference type="EMBL" id="JAUJEA010000005">
    <property type="protein sequence ID" value="MDN5202714.1"/>
    <property type="molecule type" value="Genomic_DNA"/>
</dbReference>
<comment type="caution">
    <text evidence="2">The sequence shown here is derived from an EMBL/GenBank/DDBJ whole genome shotgun (WGS) entry which is preliminary data.</text>
</comment>
<feature type="domain" description="Methyltransferase" evidence="1">
    <location>
        <begin position="38"/>
        <end position="144"/>
    </location>
</feature>
<evidence type="ECO:0000313" key="2">
    <source>
        <dbReference type="EMBL" id="MDN5202714.1"/>
    </source>
</evidence>
<organism evidence="2 3">
    <name type="scientific">Splendidivirga corallicola</name>
    <dbReference type="NCBI Taxonomy" id="3051826"/>
    <lineage>
        <taxon>Bacteria</taxon>
        <taxon>Pseudomonadati</taxon>
        <taxon>Bacteroidota</taxon>
        <taxon>Cytophagia</taxon>
        <taxon>Cytophagales</taxon>
        <taxon>Splendidivirgaceae</taxon>
        <taxon>Splendidivirga</taxon>
    </lineage>
</organism>
<dbReference type="GO" id="GO:0008168">
    <property type="term" value="F:methyltransferase activity"/>
    <property type="evidence" value="ECO:0007669"/>
    <property type="project" value="UniProtKB-KW"/>
</dbReference>
<dbReference type="GO" id="GO:0032259">
    <property type="term" value="P:methylation"/>
    <property type="evidence" value="ECO:0007669"/>
    <property type="project" value="UniProtKB-KW"/>
</dbReference>
<dbReference type="CDD" id="cd02440">
    <property type="entry name" value="AdoMet_MTases"/>
    <property type="match status" value="1"/>
</dbReference>
<name>A0ABT8KPQ3_9BACT</name>
<accession>A0ABT8KPQ3</accession>
<dbReference type="Gene3D" id="3.40.50.150">
    <property type="entry name" value="Vaccinia Virus protein VP39"/>
    <property type="match status" value="1"/>
</dbReference>
<evidence type="ECO:0000313" key="3">
    <source>
        <dbReference type="Proteomes" id="UP001172082"/>
    </source>
</evidence>
<dbReference type="Pfam" id="PF13847">
    <property type="entry name" value="Methyltransf_31"/>
    <property type="match status" value="1"/>
</dbReference>
<dbReference type="PANTHER" id="PTHR43861">
    <property type="entry name" value="TRANS-ACONITATE 2-METHYLTRANSFERASE-RELATED"/>
    <property type="match status" value="1"/>
</dbReference>
<keyword evidence="3" id="KW-1185">Reference proteome</keyword>